<protein>
    <submittedName>
        <fullName evidence="3">FAD-binding oxidoreductase</fullName>
    </submittedName>
</protein>
<name>A0ABY9G557_9PSED</name>
<evidence type="ECO:0000259" key="2">
    <source>
        <dbReference type="Pfam" id="PF01266"/>
    </source>
</evidence>
<organism evidence="3 4">
    <name type="scientific">Pseudomonas hefeiensis</name>
    <dbReference type="NCBI Taxonomy" id="2738125"/>
    <lineage>
        <taxon>Bacteria</taxon>
        <taxon>Pseudomonadati</taxon>
        <taxon>Pseudomonadota</taxon>
        <taxon>Gammaproteobacteria</taxon>
        <taxon>Pseudomonadales</taxon>
        <taxon>Pseudomonadaceae</taxon>
        <taxon>Pseudomonas</taxon>
    </lineage>
</organism>
<feature type="domain" description="FAD dependent oxidoreductase" evidence="2">
    <location>
        <begin position="36"/>
        <end position="395"/>
    </location>
</feature>
<dbReference type="InterPro" id="IPR036188">
    <property type="entry name" value="FAD/NAD-bd_sf"/>
</dbReference>
<sequence length="441" mass="47513">MYVATKFPKNSSFSAWVAMLPARIPTLPLEGAVTVDVAIIGAGFAGLSAARRLSQLDPTLRVAILEAGVVAEGATGRNSGFIIDLPHEVSSEDFGGSSTDRAKRDITLYRTAIGLATDMAQEYGWGHDIIDPCGRYSVAISEKGDAHIKAYARQLQGLNESHEILDARGIHEVTGSQLYTSGLYMPGTVMVQPAAYIRAVADSLRNPVTLYEHSAVRSFDRQPGGWSVKTSKGTVTAKRIILANNGHAQSFGLFPGQLLHVFTYASMSEPFDPRRLNGKRDWAATPALPMGTTVRRLSGAEGDRILIRSRYSYHAGLEINEGHVRSAGRVHDGKFADRFPNLTGVKMQYRWGGPMALTWNSVPIFGEIEPGLFAACACNGLGASKSTAAGIAAAEAVVGLKSPLVEVFSNYDSPKNLPPQPFLSIGAKADLRLREWRAGRE</sequence>
<dbReference type="Gene3D" id="3.50.50.60">
    <property type="entry name" value="FAD/NAD(P)-binding domain"/>
    <property type="match status" value="1"/>
</dbReference>
<dbReference type="PANTHER" id="PTHR13847:SF281">
    <property type="entry name" value="FAD DEPENDENT OXIDOREDUCTASE DOMAIN-CONTAINING PROTEIN"/>
    <property type="match status" value="1"/>
</dbReference>
<keyword evidence="1" id="KW-0560">Oxidoreductase</keyword>
<accession>A0ABY9G557</accession>
<evidence type="ECO:0000313" key="3">
    <source>
        <dbReference type="EMBL" id="WLH10754.1"/>
    </source>
</evidence>
<dbReference type="Gene3D" id="3.30.9.10">
    <property type="entry name" value="D-Amino Acid Oxidase, subunit A, domain 2"/>
    <property type="match status" value="1"/>
</dbReference>
<reference evidence="3 4" key="1">
    <citation type="submission" date="2023-02" db="EMBL/GenBank/DDBJ databases">
        <title>Evolution of Hrp T3SS in non-pathogenic Pseudomonas fluorescens.</title>
        <authorList>
            <person name="Liao K."/>
            <person name="Wei H."/>
            <person name="Gu Y."/>
        </authorList>
    </citation>
    <scope>NUCLEOTIDE SEQUENCE [LARGE SCALE GENOMIC DNA]</scope>
    <source>
        <strain evidence="3 4">FP205</strain>
    </source>
</reference>
<dbReference type="RefSeq" id="WP_305384527.1">
    <property type="nucleotide sequence ID" value="NZ_CP117426.1"/>
</dbReference>
<dbReference type="Pfam" id="PF01266">
    <property type="entry name" value="DAO"/>
    <property type="match status" value="1"/>
</dbReference>
<gene>
    <name evidence="3" type="ORF">PSH57_17850</name>
</gene>
<proteinExistence type="predicted"/>
<evidence type="ECO:0000313" key="4">
    <source>
        <dbReference type="Proteomes" id="UP001230339"/>
    </source>
</evidence>
<dbReference type="PANTHER" id="PTHR13847">
    <property type="entry name" value="SARCOSINE DEHYDROGENASE-RELATED"/>
    <property type="match status" value="1"/>
</dbReference>
<evidence type="ECO:0000256" key="1">
    <source>
        <dbReference type="ARBA" id="ARBA00023002"/>
    </source>
</evidence>
<dbReference type="SUPFAM" id="SSF51905">
    <property type="entry name" value="FAD/NAD(P)-binding domain"/>
    <property type="match status" value="1"/>
</dbReference>
<dbReference type="InterPro" id="IPR006076">
    <property type="entry name" value="FAD-dep_OxRdtase"/>
</dbReference>
<dbReference type="Proteomes" id="UP001230339">
    <property type="component" value="Chromosome"/>
</dbReference>
<keyword evidence="4" id="KW-1185">Reference proteome</keyword>
<dbReference type="EMBL" id="CP117449">
    <property type="protein sequence ID" value="WLH10754.1"/>
    <property type="molecule type" value="Genomic_DNA"/>
</dbReference>